<evidence type="ECO:0000256" key="9">
    <source>
        <dbReference type="SAM" id="MobiDB-lite"/>
    </source>
</evidence>
<evidence type="ECO:0000256" key="1">
    <source>
        <dbReference type="ARBA" id="ARBA00002523"/>
    </source>
</evidence>
<evidence type="ECO:0000313" key="12">
    <source>
        <dbReference type="EMBL" id="EAN77377.1"/>
    </source>
</evidence>
<proteinExistence type="predicted"/>
<feature type="chain" id="PRO_5004221884" evidence="10">
    <location>
        <begin position="24"/>
        <end position="474"/>
    </location>
</feature>
<dbReference type="AlphaFoldDB" id="Q38CU3"/>
<dbReference type="GO" id="GO:0020033">
    <property type="term" value="P:antigenic variation"/>
    <property type="evidence" value="ECO:0000304"/>
    <property type="project" value="GeneDB"/>
</dbReference>
<keyword evidence="8" id="KW-0449">Lipoprotein</keyword>
<evidence type="ECO:0000256" key="8">
    <source>
        <dbReference type="ARBA" id="ARBA00023288"/>
    </source>
</evidence>
<dbReference type="GO" id="GO:0005886">
    <property type="term" value="C:plasma membrane"/>
    <property type="evidence" value="ECO:0007669"/>
    <property type="project" value="UniProtKB-SubCell"/>
</dbReference>
<feature type="domain" description="Trypanosome variant surface glycoprotein B-type N-terminal" evidence="11">
    <location>
        <begin position="9"/>
        <end position="361"/>
    </location>
</feature>
<organism evidence="12 13">
    <name type="scientific">Trypanosoma brucei brucei (strain 927/4 GUTat10.1)</name>
    <dbReference type="NCBI Taxonomy" id="185431"/>
    <lineage>
        <taxon>Eukaryota</taxon>
        <taxon>Discoba</taxon>
        <taxon>Euglenozoa</taxon>
        <taxon>Kinetoplastea</taxon>
        <taxon>Metakinetoplastina</taxon>
        <taxon>Trypanosomatida</taxon>
        <taxon>Trypanosomatidae</taxon>
        <taxon>Trypanosoma</taxon>
    </lineage>
</organism>
<dbReference type="Pfam" id="PF13206">
    <property type="entry name" value="VSG_B"/>
    <property type="match status" value="1"/>
</dbReference>
<accession>Q38CU3</accession>
<dbReference type="EMBL" id="CM000207">
    <property type="protein sequence ID" value="EAN77377.1"/>
    <property type="molecule type" value="Genomic_DNA"/>
</dbReference>
<dbReference type="InParanoid" id="Q38CU3"/>
<evidence type="ECO:0000256" key="3">
    <source>
        <dbReference type="ARBA" id="ARBA00022475"/>
    </source>
</evidence>
<keyword evidence="3" id="KW-1003">Cell membrane</keyword>
<name>Q38CU3_TRYB2</name>
<evidence type="ECO:0000256" key="10">
    <source>
        <dbReference type="SAM" id="SignalP"/>
    </source>
</evidence>
<dbReference type="RefSeq" id="XP_827707.1">
    <property type="nucleotide sequence ID" value="XM_822614.1"/>
</dbReference>
<evidence type="ECO:0000259" key="11">
    <source>
        <dbReference type="Pfam" id="PF13206"/>
    </source>
</evidence>
<comment type="function">
    <text evidence="1">VSG forms a coat on the surface of the parasite. The trypanosome evades the immune response of the host by expressing a series of antigenically distinct VSGs from an estimated 1000 VSG genes.</text>
</comment>
<protein>
    <submittedName>
        <fullName evidence="12">Variant surface glycoprotein (VSG, atypical), putative</fullName>
    </submittedName>
</protein>
<gene>
    <name evidence="12" type="ORF">Tb09.244.2310</name>
</gene>
<keyword evidence="13" id="KW-1185">Reference proteome</keyword>
<reference evidence="12 13" key="1">
    <citation type="journal article" date="2005" name="Science">
        <title>Comparative genomics of trypanosomatid parasitic protozoa.</title>
        <authorList>
            <person name="El-Sayed N.M."/>
            <person name="Myler P.J."/>
            <person name="Blandin G."/>
            <person name="Berriman M."/>
            <person name="Crabtree J."/>
            <person name="Aggarwal G."/>
            <person name="Caler E."/>
            <person name="Renauld H."/>
            <person name="Worthey E.A."/>
            <person name="Hertz-Fowler C."/>
            <person name="Ghedin E."/>
            <person name="Peacock C."/>
            <person name="Bartholomeu D.C."/>
            <person name="Haas B.J."/>
            <person name="Tran A.N."/>
            <person name="Wortman J.R."/>
            <person name="Alsmark U.C."/>
            <person name="Angiuoli S."/>
            <person name="Anupama A."/>
            <person name="Badger J."/>
            <person name="Bringaud F."/>
            <person name="Cadag E."/>
            <person name="Carlton J.M."/>
            <person name="Cerqueira G.C."/>
            <person name="Creasy T."/>
            <person name="Delcher A.L."/>
            <person name="Djikeng A."/>
            <person name="Embley T.M."/>
            <person name="Hauser C."/>
            <person name="Ivens A.C."/>
            <person name="Kummerfeld S.K."/>
            <person name="Pereira-Leal J.B."/>
            <person name="Nilsson D."/>
            <person name="Peterson J."/>
            <person name="Salzberg S.L."/>
            <person name="Shallom J."/>
            <person name="Silva J.C."/>
            <person name="Sundaram J."/>
            <person name="Westenberger S."/>
            <person name="White O."/>
            <person name="Melville S.E."/>
            <person name="Donelson J.E."/>
            <person name="Andersson B."/>
            <person name="Stuart K.D."/>
            <person name="Hall N."/>
        </authorList>
    </citation>
    <scope>NUCLEOTIDE SEQUENCE [LARGE SCALE GENOMIC DNA]</scope>
    <source>
        <strain evidence="12 13">927/4 GUTat10.1</strain>
    </source>
</reference>
<keyword evidence="7" id="KW-0325">Glycoprotein</keyword>
<evidence type="ECO:0000256" key="2">
    <source>
        <dbReference type="ARBA" id="ARBA00004609"/>
    </source>
</evidence>
<keyword evidence="5 10" id="KW-0732">Signal</keyword>
<evidence type="ECO:0000256" key="6">
    <source>
        <dbReference type="ARBA" id="ARBA00023136"/>
    </source>
</evidence>
<comment type="subcellular location">
    <subcellularLocation>
        <location evidence="2">Cell membrane</location>
        <topology evidence="2">Lipid-anchor</topology>
        <topology evidence="2">GPI-anchor</topology>
    </subcellularLocation>
</comment>
<dbReference type="VEuPathDB" id="TriTrypDB:Tb927.9.15710"/>
<evidence type="ECO:0000256" key="4">
    <source>
        <dbReference type="ARBA" id="ARBA00022622"/>
    </source>
</evidence>
<dbReference type="KEGG" id="tbr:Tb09.244.2310"/>
<sequence length="474" mass="52719">MQGTMYWVVFLVAALQGIHLVLGQEEILNEQEFEALCRMINWAERGLKHINLARQVTEEALKIGVRYLEVAGEEEVTELTELQEKACMSNKKTSHEKNCGLYKTFWEESQEALKRTARSQAPHRGRNSLQYHTAEGIKIKVMEVADTYHEVKKEILKLRTDNMEEQLNQALYGVGHFTGEVKGGDSDRSRVCGQNLGNRDATGGWSLAVDLLCLCARHISWSSVKSVCCEECGTGENSNTWNPALDGALHWEFLKENCPGDNTNHHTEGEQLKSAKKNFMAKVSKIATIPYRTMYKLGDSKNIQTKQCGANIGTGQGICVYYGSDNGANLHWMQALERVENDVEVLLQDSKYKSTKLKRIKELSQEIQNLIEGGTPRGRQKRSVDTENSVPETPADPSDPTQSTTHTNEKKRIVRKPISTGNNASKSYGGDEVDSYDSKCDGENSACSDSPAKPTVKSSKSAINCPLGLILLLV</sequence>
<evidence type="ECO:0000313" key="13">
    <source>
        <dbReference type="Proteomes" id="UP000008524"/>
    </source>
</evidence>
<dbReference type="GeneID" id="3661246"/>
<dbReference type="InterPro" id="IPR025932">
    <property type="entry name" value="Trypano_VSG_B_N_dom"/>
</dbReference>
<dbReference type="Proteomes" id="UP000008524">
    <property type="component" value="Chromosome 9"/>
</dbReference>
<keyword evidence="4" id="KW-0336">GPI-anchor</keyword>
<evidence type="ECO:0000256" key="5">
    <source>
        <dbReference type="ARBA" id="ARBA00022729"/>
    </source>
</evidence>
<dbReference type="PaxDb" id="5691-EAN77377"/>
<dbReference type="GO" id="GO:0098552">
    <property type="term" value="C:side of membrane"/>
    <property type="evidence" value="ECO:0007669"/>
    <property type="project" value="UniProtKB-KW"/>
</dbReference>
<dbReference type="OMA" id="CARHISW"/>
<reference evidence="12 13" key="2">
    <citation type="journal article" date="2005" name="Science">
        <title>The genome of the African trypanosome Trypanosoma brucei.</title>
        <authorList>
            <person name="Berriman M."/>
            <person name="Ghedin E."/>
            <person name="Hertz-Fowler C."/>
            <person name="Blandin G."/>
            <person name="Renauld H."/>
            <person name="Bartholomeu D.C."/>
            <person name="Lennard N.J."/>
            <person name="Caler E."/>
            <person name="Hamlin N.E."/>
            <person name="Haas B."/>
            <person name="Bohme U."/>
            <person name="Hannick L."/>
            <person name="Aslett M.A."/>
            <person name="Shallom J."/>
            <person name="Marcello L."/>
            <person name="Hou L."/>
            <person name="Wickstead B."/>
            <person name="Alsmark U.C."/>
            <person name="Arrowsmith C."/>
            <person name="Atkin R.J."/>
            <person name="Barron A.J."/>
            <person name="Bringaud F."/>
            <person name="Brooks K."/>
            <person name="Carrington M."/>
            <person name="Cherevach I."/>
            <person name="Chillingworth T.J."/>
            <person name="Churcher C."/>
            <person name="Clark L.N."/>
            <person name="Corton C.H."/>
            <person name="Cronin A."/>
            <person name="Davies R.M."/>
            <person name="Doggett J."/>
            <person name="Djikeng A."/>
            <person name="Feldblyum T."/>
            <person name="Field M.C."/>
            <person name="Fraser A."/>
            <person name="Goodhead I."/>
            <person name="Hance Z."/>
            <person name="Harper D."/>
            <person name="Harris B.R."/>
            <person name="Hauser H."/>
            <person name="Hostetler J."/>
            <person name="Ivens A."/>
            <person name="Jagels K."/>
            <person name="Johnson D."/>
            <person name="Johnson J."/>
            <person name="Jones K."/>
            <person name="Kerhornou A.X."/>
            <person name="Koo H."/>
            <person name="Larke N."/>
            <person name="Landfear S."/>
            <person name="Larkin C."/>
            <person name="Leech V."/>
            <person name="Line A."/>
            <person name="Lord A."/>
            <person name="Macleod A."/>
            <person name="Mooney P.J."/>
            <person name="Moule S."/>
            <person name="Martin D.M."/>
            <person name="Morgan G.W."/>
            <person name="Mungall K."/>
            <person name="Norbertczak H."/>
            <person name="Ormond D."/>
            <person name="Pai G."/>
            <person name="Peacock C.S."/>
            <person name="Peterson J."/>
            <person name="Quail M.A."/>
            <person name="Rabbinowitsch E."/>
            <person name="Rajandream M.A."/>
            <person name="Reitter C."/>
            <person name="Salzberg S.L."/>
            <person name="Sanders M."/>
            <person name="Schobel S."/>
            <person name="Sharp S."/>
            <person name="Simmonds M."/>
            <person name="Simpson A.J."/>
            <person name="Tallon L."/>
            <person name="Turner C.M."/>
            <person name="Tait A."/>
            <person name="Tivey A.R."/>
            <person name="Van Aken S."/>
            <person name="Walker D."/>
            <person name="Wanless D."/>
            <person name="Wang S."/>
            <person name="White B."/>
            <person name="White O."/>
            <person name="Whitehead S."/>
            <person name="Woodward J."/>
            <person name="Wortman J."/>
            <person name="Adams M.D."/>
            <person name="Embley T.M."/>
            <person name="Gull K."/>
            <person name="Ullu E."/>
            <person name="Barry J.D."/>
            <person name="Fairlamb A.H."/>
            <person name="Opperdoes F."/>
            <person name="Barrell B.G."/>
            <person name="Donelson J.E."/>
            <person name="Hall N."/>
            <person name="Fraser C.M."/>
            <person name="Melville S.E."/>
            <person name="El-Sayed N.M."/>
        </authorList>
    </citation>
    <scope>NUCLEOTIDE SEQUENCE [LARGE SCALE GENOMIC DNA]</scope>
    <source>
        <strain evidence="12 13">927/4 GUTat10.1</strain>
    </source>
</reference>
<feature type="signal peptide" evidence="10">
    <location>
        <begin position="1"/>
        <end position="23"/>
    </location>
</feature>
<feature type="region of interest" description="Disordered" evidence="9">
    <location>
        <begin position="371"/>
        <end position="459"/>
    </location>
</feature>
<keyword evidence="6" id="KW-0472">Membrane</keyword>
<evidence type="ECO:0000256" key="7">
    <source>
        <dbReference type="ARBA" id="ARBA00023180"/>
    </source>
</evidence>